<evidence type="ECO:0000259" key="1">
    <source>
        <dbReference type="Pfam" id="PF24214"/>
    </source>
</evidence>
<evidence type="ECO:0000313" key="4">
    <source>
        <dbReference type="Proteomes" id="UP000827517"/>
    </source>
</evidence>
<proteinExistence type="predicted"/>
<dbReference type="GeneID" id="77944004"/>
<dbReference type="Pfam" id="PF24214">
    <property type="entry name" value="Phage_H_T_join_2"/>
    <property type="match status" value="1"/>
</dbReference>
<keyword evidence="4" id="KW-1185">Reference proteome</keyword>
<gene>
    <name evidence="3" type="primary">119</name>
    <name evidence="3" type="ORF">AH04_119</name>
</gene>
<organism evidence="3 4">
    <name type="scientific">Erwinia phage AH04</name>
    <dbReference type="NCBI Taxonomy" id="2869569"/>
    <lineage>
        <taxon>Viruses</taxon>
        <taxon>Duplodnaviria</taxon>
        <taxon>Heunggongvirae</taxon>
        <taxon>Uroviricota</taxon>
        <taxon>Caudoviricetes</taxon>
        <taxon>Chimalliviridae</taxon>
        <taxon>Meadowvirus</taxon>
        <taxon>Meadowvirus AH04</taxon>
    </lineage>
</organism>
<dbReference type="InterPro" id="IPR057113">
    <property type="entry name" value="Phage_H_T_join_N"/>
</dbReference>
<evidence type="ECO:0008006" key="5">
    <source>
        <dbReference type="Google" id="ProtNLM"/>
    </source>
</evidence>
<feature type="domain" description="Putative phage head-tail joining protein C-terminal" evidence="2">
    <location>
        <begin position="200"/>
        <end position="424"/>
    </location>
</feature>
<reference evidence="3" key="1">
    <citation type="submission" date="2021-07" db="EMBL/GenBank/DDBJ databases">
        <authorList>
            <person name="Roth S.J."/>
            <person name="Krukonis G.P."/>
            <person name="Delesalle V.A."/>
        </authorList>
    </citation>
    <scope>NUCLEOTIDE SEQUENCE</scope>
</reference>
<protein>
    <recommendedName>
        <fullName evidence="5">Virion structural protein</fullName>
    </recommendedName>
</protein>
<evidence type="ECO:0000259" key="2">
    <source>
        <dbReference type="Pfam" id="PF24215"/>
    </source>
</evidence>
<dbReference type="InterPro" id="IPR057114">
    <property type="entry name" value="Phage_H_T_join_C"/>
</dbReference>
<dbReference type="EMBL" id="MZ501267">
    <property type="protein sequence ID" value="QZA70775.1"/>
    <property type="molecule type" value="Genomic_DNA"/>
</dbReference>
<accession>A0AAE7X0W2</accession>
<dbReference type="RefSeq" id="YP_010667873.1">
    <property type="nucleotide sequence ID" value="NC_070952.1"/>
</dbReference>
<dbReference type="KEGG" id="vg:77944004"/>
<name>A0AAE7X0W2_9CAUD</name>
<dbReference type="Pfam" id="PF24215">
    <property type="entry name" value="H_T_assoc"/>
    <property type="match status" value="1"/>
</dbReference>
<sequence>MAQTSIGGTKPPVEQERALPEEYKSSIIESRYVPQTSLLSMVPGTPTRTLYYRQYLGASEEQIGFQPESIETYQSYTRVNDLILKIDNGNGNYNFVPDTGVGTHQLTGYILFDLTPNKGDLFIKDIGGGKAGLYTITEQPELRTIQADKVYYFEATLEAVMTQSIQNNLDIKTVKTLWYSKDSAVAGGNAVLTENDHELNKKLYDAKFAIMDDLLSRHYYNAEDTVIIPNALDDRLYDPYLAKFLSYVLPANEIAPRNKIRTLSVQYWVDGTRMQEPMTVWDMFYRNDFAHPERYRNDFYVHYRSSLMNTRFYGGIFFSKMDRCITVHKDGSQLAPYQFSGALIPSPTAATPRRPIEGELWDYFFGNDFYLGNGTPTQQFIWRMFRDKIVDKKGLLEVLDGYWILDDTSKLYMGGIYLLAIRQALVTTSDYT</sequence>
<dbReference type="Proteomes" id="UP000827517">
    <property type="component" value="Segment"/>
</dbReference>
<feature type="domain" description="Putative phage head-tail joining protein N-terminal" evidence="1">
    <location>
        <begin position="22"/>
        <end position="193"/>
    </location>
</feature>
<evidence type="ECO:0000313" key="3">
    <source>
        <dbReference type="EMBL" id="QZA70775.1"/>
    </source>
</evidence>